<dbReference type="InterPro" id="IPR011545">
    <property type="entry name" value="DEAD/DEAH_box_helicase_dom"/>
</dbReference>
<dbReference type="RefSeq" id="WP_011753014.1">
    <property type="nucleotide sequence ID" value="NC_008698.1"/>
</dbReference>
<dbReference type="Pfam" id="PF00271">
    <property type="entry name" value="Helicase_C"/>
    <property type="match status" value="1"/>
</dbReference>
<comment type="similarity">
    <text evidence="3">Belongs to the Lhr helicase family. Lhr-Core subfamily.</text>
</comment>
<dbReference type="InterPro" id="IPR014001">
    <property type="entry name" value="Helicase_ATP-bd"/>
</dbReference>
<dbReference type="PROSITE" id="PS51194">
    <property type="entry name" value="HELICASE_CTER"/>
    <property type="match status" value="1"/>
</dbReference>
<evidence type="ECO:0000256" key="1">
    <source>
        <dbReference type="ARBA" id="ARBA00022741"/>
    </source>
</evidence>
<dbReference type="GO" id="GO:0003677">
    <property type="term" value="F:DNA binding"/>
    <property type="evidence" value="ECO:0007669"/>
    <property type="project" value="TreeGrafter"/>
</dbReference>
<dbReference type="GeneID" id="4602189"/>
<dbReference type="PIRSF" id="PIRSF037307">
    <property type="entry name" value="Lhr-like_helic_prd"/>
    <property type="match status" value="1"/>
</dbReference>
<dbReference type="SMART" id="SM00487">
    <property type="entry name" value="DEXDc"/>
    <property type="match status" value="1"/>
</dbReference>
<evidence type="ECO:0000256" key="2">
    <source>
        <dbReference type="ARBA" id="ARBA00022840"/>
    </source>
</evidence>
<dbReference type="KEGG" id="tpe:Tpen_1352"/>
<dbReference type="InterPro" id="IPR017170">
    <property type="entry name" value="Lhr-like"/>
</dbReference>
<keyword evidence="2" id="KW-0067">ATP-binding</keyword>
<keyword evidence="1" id="KW-0547">Nucleotide-binding</keyword>
<protein>
    <submittedName>
        <fullName evidence="6">DEAD/DEAH box helicase domain protein</fullName>
    </submittedName>
</protein>
<organism evidence="6 7">
    <name type="scientific">Thermofilum pendens (strain DSM 2475 / Hrk 5)</name>
    <dbReference type="NCBI Taxonomy" id="368408"/>
    <lineage>
        <taxon>Archaea</taxon>
        <taxon>Thermoproteota</taxon>
        <taxon>Thermoprotei</taxon>
        <taxon>Thermofilales</taxon>
        <taxon>Thermofilaceae</taxon>
        <taxon>Thermofilum</taxon>
    </lineage>
</organism>
<keyword evidence="6" id="KW-0347">Helicase</keyword>
<dbReference type="eggNOG" id="arCOG00557">
    <property type="taxonomic scope" value="Archaea"/>
</dbReference>
<keyword evidence="7" id="KW-1185">Reference proteome</keyword>
<dbReference type="PROSITE" id="PS51192">
    <property type="entry name" value="HELICASE_ATP_BIND_1"/>
    <property type="match status" value="1"/>
</dbReference>
<evidence type="ECO:0000256" key="3">
    <source>
        <dbReference type="ARBA" id="ARBA00093467"/>
    </source>
</evidence>
<dbReference type="STRING" id="368408.Tpen_1352"/>
<dbReference type="HOGENOM" id="CLU_334246_0_0_2"/>
<dbReference type="Gene3D" id="3.40.50.300">
    <property type="entry name" value="P-loop containing nucleotide triphosphate hydrolases"/>
    <property type="match status" value="2"/>
</dbReference>
<dbReference type="GO" id="GO:0004386">
    <property type="term" value="F:helicase activity"/>
    <property type="evidence" value="ECO:0007669"/>
    <property type="project" value="UniProtKB-KW"/>
</dbReference>
<proteinExistence type="inferred from homology"/>
<name>A1RZW9_THEPD</name>
<dbReference type="AlphaFoldDB" id="A1RZW9"/>
<reference evidence="7" key="1">
    <citation type="journal article" date="2008" name="J. Bacteriol.">
        <title>Genome sequence of Thermofilum pendens reveals an exceptional loss of biosynthetic pathways without genome reduction.</title>
        <authorList>
            <person name="Anderson I."/>
            <person name="Rodriguez J."/>
            <person name="Susanti D."/>
            <person name="Porat I."/>
            <person name="Reich C."/>
            <person name="Ulrich L.E."/>
            <person name="Elkins J.G."/>
            <person name="Mavromatis K."/>
            <person name="Lykidis A."/>
            <person name="Kim E."/>
            <person name="Thompson L.S."/>
            <person name="Nolan M."/>
            <person name="Land M."/>
            <person name="Copeland A."/>
            <person name="Lapidus A."/>
            <person name="Lucas S."/>
            <person name="Detter C."/>
            <person name="Zhulin I.B."/>
            <person name="Olsen G.J."/>
            <person name="Whitman W."/>
            <person name="Mukhopadhyay B."/>
            <person name="Bristow J."/>
            <person name="Kyrpides N."/>
        </authorList>
    </citation>
    <scope>NUCLEOTIDE SEQUENCE [LARGE SCALE GENOMIC DNA]</scope>
    <source>
        <strain evidence="7">DSM 2475 / Hrk 5</strain>
    </source>
</reference>
<dbReference type="EMBL" id="CP000505">
    <property type="protein sequence ID" value="ABL78749.1"/>
    <property type="molecule type" value="Genomic_DNA"/>
</dbReference>
<dbReference type="PANTHER" id="PTHR47962:SF5">
    <property type="entry name" value="ATP-DEPENDENT HELICASE LHR-RELATED"/>
    <property type="match status" value="1"/>
</dbReference>
<evidence type="ECO:0000313" key="7">
    <source>
        <dbReference type="Proteomes" id="UP000000641"/>
    </source>
</evidence>
<dbReference type="EnsemblBacteria" id="ABL78749">
    <property type="protein sequence ID" value="ABL78749"/>
    <property type="gene ID" value="Tpen_1352"/>
</dbReference>
<dbReference type="GO" id="GO:0016887">
    <property type="term" value="F:ATP hydrolysis activity"/>
    <property type="evidence" value="ECO:0007669"/>
    <property type="project" value="TreeGrafter"/>
</dbReference>
<feature type="domain" description="Helicase C-terminal" evidence="5">
    <location>
        <begin position="293"/>
        <end position="448"/>
    </location>
</feature>
<dbReference type="InterPro" id="IPR001650">
    <property type="entry name" value="Helicase_C-like"/>
</dbReference>
<sequence>MSGVVSKLRAYASFLAWLAGVYSEPWLSALALRLRKLSITARLRLTATLRGAEYPFSALHPAVRKAIRGRERELREPTPIQVLGIPRILRGENVLLVAPTGSGKTECAFLPVLHFLAAEREAGRLEPGVYVLYITPLRALCSDVARRLRSYVRSALGDGYLVGVWHADIKKNEKTKLAEKPPLVLVTTPESLEAILDTKHRFRKHLAKLRWVIVDEVHELAESKRGLHLLVLLERLKATFGIPRLQRILISATVGDPRRIARLFGGSDGKVRVVRDPGLRRIDAEVVLRRGRSAEELVDALEELMGKGSGYLVFVNTRSEAEELHAELEKRGLGDILVHHGSMGASKRREAERKFKDREVKAVVCTRTLELGIDVGSVERVFQVGSPSLPAYFAQRVGRASHRPGEPARGTLVCLDMNDLVESAAILSMLGRGSFGARRGPPPAMDLALRQALALVLQHGDKAGAQAVAELLGSLLSHVPASWGLGAREALRVLEERGLVEEREVVDVYGERARVLRLGGRFPEAWRKIGAFFTMIPERSELEVRHGRERVGVVDVVNLRLMKRGVVIRLGGKCWRVKELRGRFVIVEPEASDRFAIPVWRGGYVLAPQSVGLEVYRFLSKAARLHRRGTSLGEWRSGGVAFRLDEEARRGLAVLAEELSARGVPMPGPRRMVVDRVKASALGALDRFLGVSPEPRATTTVLLYPFGDYIANTLAALLWSSGSVSKVIPRSYGILVRHEASFDPLEYLLGAGRREVEEAVKSSPYVYVVAFELRRSFGYSRISEKTLEEDKLLREECVRQAKHRFYDVEGALRLLDWVRHGCISVSERLVERVGDLHPVSRYLFEAERPPAPAA</sequence>
<gene>
    <name evidence="6" type="ordered locus">Tpen_1352</name>
</gene>
<dbReference type="Proteomes" id="UP000000641">
    <property type="component" value="Chromosome"/>
</dbReference>
<accession>A1RZW9</accession>
<evidence type="ECO:0000313" key="6">
    <source>
        <dbReference type="EMBL" id="ABL78749.1"/>
    </source>
</evidence>
<dbReference type="InterPro" id="IPR027417">
    <property type="entry name" value="P-loop_NTPase"/>
</dbReference>
<feature type="domain" description="Helicase ATP-binding" evidence="4">
    <location>
        <begin position="85"/>
        <end position="272"/>
    </location>
</feature>
<dbReference type="OrthoDB" id="372104at2157"/>
<evidence type="ECO:0000259" key="5">
    <source>
        <dbReference type="PROSITE" id="PS51194"/>
    </source>
</evidence>
<dbReference type="Pfam" id="PF00270">
    <property type="entry name" value="DEAD"/>
    <property type="match status" value="1"/>
</dbReference>
<dbReference type="SMART" id="SM00490">
    <property type="entry name" value="HELICc"/>
    <property type="match status" value="1"/>
</dbReference>
<evidence type="ECO:0000259" key="4">
    <source>
        <dbReference type="PROSITE" id="PS51192"/>
    </source>
</evidence>
<keyword evidence="6" id="KW-0378">Hydrolase</keyword>
<dbReference type="GO" id="GO:0005524">
    <property type="term" value="F:ATP binding"/>
    <property type="evidence" value="ECO:0007669"/>
    <property type="project" value="UniProtKB-KW"/>
</dbReference>
<dbReference type="GO" id="GO:0140097">
    <property type="term" value="F:catalytic activity, acting on DNA"/>
    <property type="evidence" value="ECO:0007669"/>
    <property type="project" value="UniProtKB-ARBA"/>
</dbReference>
<dbReference type="InterPro" id="IPR052511">
    <property type="entry name" value="ATP-dep_Helicase"/>
</dbReference>
<dbReference type="SUPFAM" id="SSF52540">
    <property type="entry name" value="P-loop containing nucleoside triphosphate hydrolases"/>
    <property type="match status" value="1"/>
</dbReference>
<dbReference type="PANTHER" id="PTHR47962">
    <property type="entry name" value="ATP-DEPENDENT HELICASE LHR-RELATED-RELATED"/>
    <property type="match status" value="1"/>
</dbReference>